<feature type="region of interest" description="Disordered" evidence="1">
    <location>
        <begin position="1"/>
        <end position="76"/>
    </location>
</feature>
<feature type="compositionally biased region" description="Low complexity" evidence="1">
    <location>
        <begin position="174"/>
        <end position="187"/>
    </location>
</feature>
<evidence type="ECO:0000256" key="1">
    <source>
        <dbReference type="SAM" id="MobiDB-lite"/>
    </source>
</evidence>
<organism evidence="2 3">
    <name type="scientific">Botryobasidium botryosum (strain FD-172 SS1)</name>
    <dbReference type="NCBI Taxonomy" id="930990"/>
    <lineage>
        <taxon>Eukaryota</taxon>
        <taxon>Fungi</taxon>
        <taxon>Dikarya</taxon>
        <taxon>Basidiomycota</taxon>
        <taxon>Agaricomycotina</taxon>
        <taxon>Agaricomycetes</taxon>
        <taxon>Cantharellales</taxon>
        <taxon>Botryobasidiaceae</taxon>
        <taxon>Botryobasidium</taxon>
    </lineage>
</organism>
<evidence type="ECO:0000313" key="3">
    <source>
        <dbReference type="Proteomes" id="UP000027195"/>
    </source>
</evidence>
<proteinExistence type="predicted"/>
<dbReference type="EMBL" id="KL198017">
    <property type="protein sequence ID" value="KDQ20719.1"/>
    <property type="molecule type" value="Genomic_DNA"/>
</dbReference>
<dbReference type="InParanoid" id="A0A067MYM7"/>
<gene>
    <name evidence="2" type="ORF">BOTBODRAFT_316640</name>
</gene>
<dbReference type="Proteomes" id="UP000027195">
    <property type="component" value="Unassembled WGS sequence"/>
</dbReference>
<keyword evidence="3" id="KW-1185">Reference proteome</keyword>
<protein>
    <submittedName>
        <fullName evidence="2">Uncharacterized protein</fullName>
    </submittedName>
</protein>
<dbReference type="AlphaFoldDB" id="A0A067MYM7"/>
<sequence length="202" mass="21937">MSLYAVGAIHPLSPDRQPASSHTRRESEQILDYYHSPDAGVGPYVRPRAADGDMPSPPRHHAAYPHPAPSGHSASASLTYIPMDGYEYTSKRSNVMTPPKQRHHHTQRYPDQASPPLSLSPPSHHRRRSSGKSPARSDMLRLTPLETEHASKSSSGALAASPGDRAQHSPPGPYSSHSSNSSTTLLSRRGDEYYSVALDAGF</sequence>
<name>A0A067MYM7_BOTB1</name>
<feature type="compositionally biased region" description="Low complexity" evidence="1">
    <location>
        <begin position="152"/>
        <end position="161"/>
    </location>
</feature>
<evidence type="ECO:0000313" key="2">
    <source>
        <dbReference type="EMBL" id="KDQ20719.1"/>
    </source>
</evidence>
<reference evidence="3" key="1">
    <citation type="journal article" date="2014" name="Proc. Natl. Acad. Sci. U.S.A.">
        <title>Extensive sampling of basidiomycete genomes demonstrates inadequacy of the white-rot/brown-rot paradigm for wood decay fungi.</title>
        <authorList>
            <person name="Riley R."/>
            <person name="Salamov A.A."/>
            <person name="Brown D.W."/>
            <person name="Nagy L.G."/>
            <person name="Floudas D."/>
            <person name="Held B.W."/>
            <person name="Levasseur A."/>
            <person name="Lombard V."/>
            <person name="Morin E."/>
            <person name="Otillar R."/>
            <person name="Lindquist E.A."/>
            <person name="Sun H."/>
            <person name="LaButti K.M."/>
            <person name="Schmutz J."/>
            <person name="Jabbour D."/>
            <person name="Luo H."/>
            <person name="Baker S.E."/>
            <person name="Pisabarro A.G."/>
            <person name="Walton J.D."/>
            <person name="Blanchette R.A."/>
            <person name="Henrissat B."/>
            <person name="Martin F."/>
            <person name="Cullen D."/>
            <person name="Hibbett D.S."/>
            <person name="Grigoriev I.V."/>
        </authorList>
    </citation>
    <scope>NUCLEOTIDE SEQUENCE [LARGE SCALE GENOMIC DNA]</scope>
    <source>
        <strain evidence="3">FD-172 SS1</strain>
    </source>
</reference>
<feature type="region of interest" description="Disordered" evidence="1">
    <location>
        <begin position="91"/>
        <end position="202"/>
    </location>
</feature>
<accession>A0A067MYM7</accession>
<dbReference type="HOGENOM" id="CLU_1354403_0_0_1"/>